<feature type="compositionally biased region" description="Low complexity" evidence="12">
    <location>
        <begin position="1618"/>
        <end position="1635"/>
    </location>
</feature>
<dbReference type="GO" id="GO:0005524">
    <property type="term" value="F:ATP binding"/>
    <property type="evidence" value="ECO:0007669"/>
    <property type="project" value="UniProtKB-UniRule"/>
</dbReference>
<evidence type="ECO:0000256" key="10">
    <source>
        <dbReference type="PROSITE-ProRule" id="PRU00283"/>
    </source>
</evidence>
<keyword evidence="7 11" id="KW-0175">Coiled coil</keyword>
<dbReference type="InterPro" id="IPR027417">
    <property type="entry name" value="P-loop_NTPase"/>
</dbReference>
<dbReference type="FunCoup" id="A0A6I8RRY8">
    <property type="interactions" value="1383"/>
</dbReference>
<feature type="region of interest" description="Disordered" evidence="12">
    <location>
        <begin position="1417"/>
        <end position="1452"/>
    </location>
</feature>
<evidence type="ECO:0000256" key="5">
    <source>
        <dbReference type="ARBA" id="ARBA00022741"/>
    </source>
</evidence>
<feature type="compositionally biased region" description="Low complexity" evidence="12">
    <location>
        <begin position="1768"/>
        <end position="1777"/>
    </location>
</feature>
<feature type="region of interest" description="Disordered" evidence="12">
    <location>
        <begin position="831"/>
        <end position="856"/>
    </location>
</feature>
<dbReference type="GeneTree" id="ENSGT00940000155989"/>
<feature type="region of interest" description="Disordered" evidence="12">
    <location>
        <begin position="1730"/>
        <end position="1780"/>
    </location>
</feature>
<feature type="coiled-coil region" evidence="11">
    <location>
        <begin position="912"/>
        <end position="946"/>
    </location>
</feature>
<feature type="coiled-coil region" evidence="11">
    <location>
        <begin position="728"/>
        <end position="818"/>
    </location>
</feature>
<dbReference type="InParanoid" id="A0A6I8RRY8"/>
<keyword evidence="9" id="KW-0206">Cytoskeleton</keyword>
<keyword evidence="5 10" id="KW-0547">Nucleotide-binding</keyword>
<name>A0A6I8RRY8_XENTR</name>
<feature type="compositionally biased region" description="Basic and acidic residues" evidence="12">
    <location>
        <begin position="1596"/>
        <end position="1609"/>
    </location>
</feature>
<dbReference type="Ensembl" id="ENSXETT00000079563">
    <property type="protein sequence ID" value="ENSXETP00000085490"/>
    <property type="gene ID" value="ENSXETG00000026373"/>
</dbReference>
<protein>
    <submittedName>
        <fullName evidence="14">Kinesin family member 20B</fullName>
    </submittedName>
</protein>
<feature type="compositionally biased region" description="Polar residues" evidence="12">
    <location>
        <begin position="1741"/>
        <end position="1752"/>
    </location>
</feature>
<dbReference type="InterPro" id="IPR019821">
    <property type="entry name" value="Kinesin_motor_CS"/>
</dbReference>
<reference evidence="14" key="2">
    <citation type="submission" date="2020-05" db="UniProtKB">
        <authorList>
            <consortium name="Ensembl"/>
        </authorList>
    </citation>
    <scope>IDENTIFICATION</scope>
</reference>
<dbReference type="InterPro" id="IPR001752">
    <property type="entry name" value="Kinesin_motor_dom"/>
</dbReference>
<keyword evidence="6 10" id="KW-0067">ATP-binding</keyword>
<dbReference type="GO" id="GO:0005819">
    <property type="term" value="C:spindle"/>
    <property type="evidence" value="ECO:0007669"/>
    <property type="project" value="UniProtKB-SubCell"/>
</dbReference>
<keyword evidence="4" id="KW-0493">Microtubule</keyword>
<evidence type="ECO:0000259" key="13">
    <source>
        <dbReference type="PROSITE" id="PS50067"/>
    </source>
</evidence>
<keyword evidence="2" id="KW-0963">Cytoplasm</keyword>
<evidence type="ECO:0000256" key="7">
    <source>
        <dbReference type="ARBA" id="ARBA00023054"/>
    </source>
</evidence>
<feature type="binding site" evidence="10">
    <location>
        <begin position="161"/>
        <end position="168"/>
    </location>
    <ligand>
        <name>ATP</name>
        <dbReference type="ChEBI" id="CHEBI:30616"/>
    </ligand>
</feature>
<comment type="subcellular location">
    <subcellularLocation>
        <location evidence="1">Cytoplasm</location>
        <location evidence="1">Cytoskeleton</location>
        <location evidence="1">Spindle</location>
    </subcellularLocation>
</comment>
<accession>A0A6I8RRY8</accession>
<dbReference type="InterPro" id="IPR036961">
    <property type="entry name" value="Kinesin_motor_dom_sf"/>
</dbReference>
<dbReference type="Pfam" id="PF00225">
    <property type="entry name" value="Kinesin"/>
    <property type="match status" value="1"/>
</dbReference>
<feature type="coiled-coil region" evidence="11">
    <location>
        <begin position="590"/>
        <end position="651"/>
    </location>
</feature>
<evidence type="ECO:0000256" key="4">
    <source>
        <dbReference type="ARBA" id="ARBA00022701"/>
    </source>
</evidence>
<evidence type="ECO:0000256" key="8">
    <source>
        <dbReference type="ARBA" id="ARBA00023175"/>
    </source>
</evidence>
<feature type="region of interest" description="Disordered" evidence="12">
    <location>
        <begin position="543"/>
        <end position="562"/>
    </location>
</feature>
<dbReference type="PROSITE" id="PS00411">
    <property type="entry name" value="KINESIN_MOTOR_1"/>
    <property type="match status" value="1"/>
</dbReference>
<dbReference type="PANTHER" id="PTHR47970">
    <property type="entry name" value="KINESIN-LIKE PROTEIN KIF11"/>
    <property type="match status" value="1"/>
</dbReference>
<evidence type="ECO:0000256" key="12">
    <source>
        <dbReference type="SAM" id="MobiDB-lite"/>
    </source>
</evidence>
<feature type="region of interest" description="Disordered" evidence="12">
    <location>
        <begin position="1576"/>
        <end position="1640"/>
    </location>
</feature>
<evidence type="ECO:0000256" key="6">
    <source>
        <dbReference type="ARBA" id="ARBA00022840"/>
    </source>
</evidence>
<dbReference type="GO" id="GO:0003777">
    <property type="term" value="F:microtubule motor activity"/>
    <property type="evidence" value="ECO:0007669"/>
    <property type="project" value="InterPro"/>
</dbReference>
<evidence type="ECO:0000256" key="3">
    <source>
        <dbReference type="ARBA" id="ARBA00022553"/>
    </source>
</evidence>
<evidence type="ECO:0000256" key="2">
    <source>
        <dbReference type="ARBA" id="ARBA00022490"/>
    </source>
</evidence>
<dbReference type="Bgee" id="ENSXETG00000026373">
    <property type="expression patterns" value="Expressed in ovary and 10 other cell types or tissues"/>
</dbReference>
<feature type="region of interest" description="Disordered" evidence="12">
    <location>
        <begin position="1"/>
        <end position="30"/>
    </location>
</feature>
<dbReference type="InterPro" id="IPR047149">
    <property type="entry name" value="KIF11-like"/>
</dbReference>
<sequence length="1876" mass="214789">MKPAQETYPPPRPSYLGVSITYPERDEPQPIDDLRTNLAEKFLSLGGSVSETNPNQKNSLGSQEHMQVYLRVRPFTAVEIEQNEAQDCISIPDSSSVLVKPPHNSQSCRLSDKGNGSMAQKFTFTHVFGPDTTQAQFFDGTIKQHVIDFMKGQNRLIFTYGVTNAGKTFTFQGTKDDAGILPRSMDMLFNSIQGRVYTKMDVKPYRCKDYIRLTKEQVKAEAALKNSVLRQMKEVDCSIRSNNSRTCQDTTDFSNDEGFTNSSMLSDMDIHVRQSEEFKLPLDSLAKFSVWVSFCEIYNECIYDLLDPISGDKSYKRKTLRLALDLKGYSFVKDLQWIEVSDATEACKILALGKKFQSIAYTKLNSSSSRSHSIFTVRLLKIEDSDIPRVLKVSELALCDLAGSERCTKTQNEGERLKESGNINTSLLILGKCINALKTSQHSKAHQHVPFRESKLTHYLQSFFSGKGKVCMIVNICQSASSYDETLNVLKFSAVAQKVLILESSQNSEAYGQRKSAREVSFIINNADSKVWNSRKRATVQWDSRLEDVPEDGNSEEDSEEEECLDCTYQDEEEDDGVQEDELVIKKDAYQKLLDLVEDLKTKLVNEKKDKLLMELKIREEVAKEFTEHFMQREKDFSEHLEKEKELMEERCDERIEIFQDLVRKCSKSEDEGEEDENRDNTADQVEQTDTPIDGLFISMQNDLAVIKKQAMDAQVQIISIPDVPGIISKMEQKLKQISCDLSKTQEELKKKSSQLEIQIAKCSRATIQLEETEKKLSSNKQQIDQLVSMIEQKESAIDRLKDLVSHWEAKCEDYEKTVNGIKGEMIKVNTSAAGRKRPPEDHQCPEEQPPSKKGCGQPVDVRSCYEFAEVIDTHRPAALKQTHVNNNSKEPAIQQEVEGLRVETENYKTQIHNLNCSVSLLEEKLARSEEQVTEMKSKNQTLISELQACNDRTFSLEGTVKMLMQELDQNKLNSANKVAQIRTIQNKLDEIGKRVDIQGKADEDFSNIHDLVEECNQKNCQLDNLKESNSAKVSSNRESTFYSAIDGLWKKCQEVLQESSKKKHLIQELEQKLETLDKDINTMKNEREDLQTKLNAQISTLNEKDDLIVHLRNLLSERTDILENQRNEEAESEKAIQELKNQANANVQQIKELQCLLDSYKEKCESLKCLEEQNKASASDTLQLEQNLKEAQTKYEAYEKDITTLNEENRKLGKNITELQEKLNAAEKTSKDKEEQVGQSAKEIELLKKDLSQRASELKVLQLDLQRKEEDCTELKDKLMDSKKQIQQVEKEVSGMREEKRLLTNKVNEYEKLKNQMSRELEMKQRTIQQLKKESADNEKNGDVMQLYQKACQEAQEKEKIIEDMKETLIEQEQTQVEQDQVLEAKEVEAEKLSQELEEWKQKYKELENNLYKGQVKPDCETNNAERNEGELSKLKDQLKEREEKNNTERKKWLEEKMNLLAQAKESETHRNKEMRKFAEERERYNKHQAEMEHLTLQLTEKDNTLQKWREERDQLLSALEIQLKSLLSSNMEKDKEIENLKKSSTSRTQEEASDVAELKRLLSVREDAIKELQQNLANSQDSKTNKTVANQEGTEEKTETVKPEQVNRELNNTKISVDSSSSADDCQSQGGSDTVLDSSAISTEFGKVSRFPRPEMEIHFSPMRPNKMEVKHHGESSPRTVKITRTTRKRKSDEMEQNIMLSSCWKIKCKDKAESGGICQEAVKSENKKNTISRAGVKTPSSQSTVATNKSETKRVQRSTLKKQPSVSSTVSTTSARKKDGTLQKLGDFLQSSPSIFQTKAKKLLETIAAPKALDVGICKAENDNKPKKNRRKLYTTDISVPLDIPANSIVMDTNEKESDHLIMKRRLRTRTAK</sequence>
<dbReference type="GO" id="GO:0007018">
    <property type="term" value="P:microtubule-based movement"/>
    <property type="evidence" value="ECO:0007669"/>
    <property type="project" value="InterPro"/>
</dbReference>
<dbReference type="PROSITE" id="PS50067">
    <property type="entry name" value="KINESIN_MOTOR_2"/>
    <property type="match status" value="1"/>
</dbReference>
<feature type="compositionally biased region" description="Acidic residues" evidence="12">
    <location>
        <begin position="549"/>
        <end position="562"/>
    </location>
</feature>
<evidence type="ECO:0000256" key="11">
    <source>
        <dbReference type="SAM" id="Coils"/>
    </source>
</evidence>
<dbReference type="GO" id="GO:0005874">
    <property type="term" value="C:microtubule"/>
    <property type="evidence" value="ECO:0007669"/>
    <property type="project" value="UniProtKB-KW"/>
</dbReference>
<feature type="region of interest" description="Disordered" evidence="12">
    <location>
        <begin position="1670"/>
        <end position="1697"/>
    </location>
</feature>
<dbReference type="PANTHER" id="PTHR47970:SF29">
    <property type="entry name" value="KINESIN FAMILY MEMBER 20B"/>
    <property type="match status" value="1"/>
</dbReference>
<dbReference type="Gene3D" id="3.40.850.10">
    <property type="entry name" value="Kinesin motor domain"/>
    <property type="match status" value="1"/>
</dbReference>
<evidence type="ECO:0000256" key="9">
    <source>
        <dbReference type="ARBA" id="ARBA00023212"/>
    </source>
</evidence>
<feature type="region of interest" description="Disordered" evidence="12">
    <location>
        <begin position="667"/>
        <end position="690"/>
    </location>
</feature>
<dbReference type="SUPFAM" id="SSF52540">
    <property type="entry name" value="P-loop containing nucleoside triphosphate hydrolases"/>
    <property type="match status" value="1"/>
</dbReference>
<feature type="compositionally biased region" description="Polar residues" evidence="12">
    <location>
        <begin position="1576"/>
        <end position="1594"/>
    </location>
</feature>
<proteinExistence type="inferred from homology"/>
<feature type="domain" description="Kinesin motor" evidence="13">
    <location>
        <begin position="65"/>
        <end position="499"/>
    </location>
</feature>
<keyword evidence="3" id="KW-0597">Phosphoprotein</keyword>
<gene>
    <name evidence="14" type="primary">kif20b</name>
</gene>
<dbReference type="GO" id="GO:0008017">
    <property type="term" value="F:microtubule binding"/>
    <property type="evidence" value="ECO:0007669"/>
    <property type="project" value="InterPro"/>
</dbReference>
<organism evidence="14">
    <name type="scientific">Xenopus tropicalis</name>
    <name type="common">Western clawed frog</name>
    <name type="synonym">Silurana tropicalis</name>
    <dbReference type="NCBI Taxonomy" id="8364"/>
    <lineage>
        <taxon>Eukaryota</taxon>
        <taxon>Metazoa</taxon>
        <taxon>Chordata</taxon>
        <taxon>Craniata</taxon>
        <taxon>Vertebrata</taxon>
        <taxon>Euteleostomi</taxon>
        <taxon>Amphibia</taxon>
        <taxon>Batrachia</taxon>
        <taxon>Anura</taxon>
        <taxon>Pipoidea</taxon>
        <taxon>Pipidae</taxon>
        <taxon>Xenopodinae</taxon>
        <taxon>Xenopus</taxon>
        <taxon>Silurana</taxon>
    </lineage>
</organism>
<evidence type="ECO:0000313" key="14">
    <source>
        <dbReference type="Ensembl" id="ENSXETP00000085490"/>
    </source>
</evidence>
<dbReference type="SMART" id="SM00129">
    <property type="entry name" value="KISc"/>
    <property type="match status" value="1"/>
</dbReference>
<evidence type="ECO:0000256" key="1">
    <source>
        <dbReference type="ARBA" id="ARBA00004186"/>
    </source>
</evidence>
<keyword evidence="8 10" id="KW-0505">Motor protein</keyword>
<dbReference type="PRINTS" id="PR00380">
    <property type="entry name" value="KINESINHEAVY"/>
</dbReference>
<reference evidence="14" key="1">
    <citation type="journal article" date="2010" name="Science">
        <title>The genome of the Western clawed frog Xenopus tropicalis.</title>
        <authorList>
            <person name="Hellsten U."/>
            <person name="Harland R.M."/>
            <person name="Gilchrist M.J."/>
            <person name="Hendrix D."/>
            <person name="Jurka J."/>
            <person name="Kapitonov V."/>
            <person name="Ovcharenko I."/>
            <person name="Putnam N.H."/>
            <person name="Shu S."/>
            <person name="Taher L."/>
            <person name="Blitz I.L."/>
            <person name="Blumberg B."/>
            <person name="Dichmann D.S."/>
            <person name="Dubchak I."/>
            <person name="Amaya E."/>
            <person name="Detter J.C."/>
            <person name="Fletcher R."/>
            <person name="Gerhard D.S."/>
            <person name="Goodstein D."/>
            <person name="Graves T."/>
            <person name="Grigoriev I.V."/>
            <person name="Grimwood J."/>
            <person name="Kawashima T."/>
            <person name="Lindquist E."/>
            <person name="Lucas S.M."/>
            <person name="Mead P.E."/>
            <person name="Mitros T."/>
            <person name="Ogino H."/>
            <person name="Ohta Y."/>
            <person name="Poliakov A.V."/>
            <person name="Pollet N."/>
            <person name="Robert J."/>
            <person name="Salamov A."/>
            <person name="Sater A.K."/>
            <person name="Schmutz J."/>
            <person name="Terry A."/>
            <person name="Vize P.D."/>
            <person name="Warren W.C."/>
            <person name="Wells D."/>
            <person name="Wills A."/>
            <person name="Wilson R.K."/>
            <person name="Zimmerman L.B."/>
            <person name="Zorn A.M."/>
            <person name="Grainger R."/>
            <person name="Grammer T."/>
            <person name="Khokha M.K."/>
            <person name="Richardson P.M."/>
            <person name="Rokhsar D.S."/>
        </authorList>
    </citation>
    <scope>NUCLEOTIDE SEQUENCE [LARGE SCALE GENOMIC DNA]</scope>
    <source>
        <strain evidence="14">Nigerian</strain>
    </source>
</reference>
<comment type="similarity">
    <text evidence="10">Belongs to the TRAFAC class myosin-kinesin ATPase superfamily. Kinesin family.</text>
</comment>